<dbReference type="Pfam" id="PF00646">
    <property type="entry name" value="F-box"/>
    <property type="match status" value="1"/>
</dbReference>
<dbReference type="AlphaFoldDB" id="A0A6D2IB27"/>
<dbReference type="Pfam" id="PF08268">
    <property type="entry name" value="FBA_3"/>
    <property type="match status" value="1"/>
</dbReference>
<dbReference type="EMBL" id="CACVBM020001052">
    <property type="protein sequence ID" value="CAA7027169.1"/>
    <property type="molecule type" value="Genomic_DNA"/>
</dbReference>
<feature type="domain" description="F-box" evidence="1">
    <location>
        <begin position="7"/>
        <end position="52"/>
    </location>
</feature>
<protein>
    <recommendedName>
        <fullName evidence="1">F-box domain-containing protein</fullName>
    </recommendedName>
</protein>
<dbReference type="InterPro" id="IPR036047">
    <property type="entry name" value="F-box-like_dom_sf"/>
</dbReference>
<accession>A0A6D2IB27</accession>
<dbReference type="Proteomes" id="UP000467841">
    <property type="component" value="Unassembled WGS sequence"/>
</dbReference>
<evidence type="ECO:0000313" key="3">
    <source>
        <dbReference type="Proteomes" id="UP000467841"/>
    </source>
</evidence>
<dbReference type="PANTHER" id="PTHR31111:SF132">
    <property type="entry name" value="F-BOX ASSOCIATED UBIQUITINATION EFFECTOR FAMILY PROTEIN-RELATED"/>
    <property type="match status" value="1"/>
</dbReference>
<dbReference type="OrthoDB" id="1029044at2759"/>
<dbReference type="PROSITE" id="PS50181">
    <property type="entry name" value="FBOX"/>
    <property type="match status" value="1"/>
</dbReference>
<proteinExistence type="predicted"/>
<dbReference type="InterPro" id="IPR001810">
    <property type="entry name" value="F-box_dom"/>
</dbReference>
<reference evidence="2" key="1">
    <citation type="submission" date="2020-01" db="EMBL/GenBank/DDBJ databases">
        <authorList>
            <person name="Mishra B."/>
        </authorList>
    </citation>
    <scope>NUCLEOTIDE SEQUENCE [LARGE SCALE GENOMIC DNA]</scope>
</reference>
<name>A0A6D2IB27_9BRAS</name>
<dbReference type="Gene3D" id="1.20.1280.50">
    <property type="match status" value="1"/>
</dbReference>
<dbReference type="SMART" id="SM00256">
    <property type="entry name" value="FBOX"/>
    <property type="match status" value="1"/>
</dbReference>
<gene>
    <name evidence="2" type="ORF">MERR_LOCUS14404</name>
</gene>
<evidence type="ECO:0000259" key="1">
    <source>
        <dbReference type="PROSITE" id="PS50181"/>
    </source>
</evidence>
<dbReference type="InterPro" id="IPR013187">
    <property type="entry name" value="F-box-assoc_dom_typ3"/>
</dbReference>
<organism evidence="2 3">
    <name type="scientific">Microthlaspi erraticum</name>
    <dbReference type="NCBI Taxonomy" id="1685480"/>
    <lineage>
        <taxon>Eukaryota</taxon>
        <taxon>Viridiplantae</taxon>
        <taxon>Streptophyta</taxon>
        <taxon>Embryophyta</taxon>
        <taxon>Tracheophyta</taxon>
        <taxon>Spermatophyta</taxon>
        <taxon>Magnoliopsida</taxon>
        <taxon>eudicotyledons</taxon>
        <taxon>Gunneridae</taxon>
        <taxon>Pentapetalae</taxon>
        <taxon>rosids</taxon>
        <taxon>malvids</taxon>
        <taxon>Brassicales</taxon>
        <taxon>Brassicaceae</taxon>
        <taxon>Coluteocarpeae</taxon>
        <taxon>Microthlaspi</taxon>
    </lineage>
</organism>
<dbReference type="NCBIfam" id="TIGR01640">
    <property type="entry name" value="F_box_assoc_1"/>
    <property type="match status" value="1"/>
</dbReference>
<evidence type="ECO:0000313" key="2">
    <source>
        <dbReference type="EMBL" id="CAA7027169.1"/>
    </source>
</evidence>
<dbReference type="SUPFAM" id="SSF81383">
    <property type="entry name" value="F-box domain"/>
    <property type="match status" value="1"/>
</dbReference>
<dbReference type="InterPro" id="IPR017451">
    <property type="entry name" value="F-box-assoc_interact_dom"/>
</dbReference>
<comment type="caution">
    <text evidence="2">The sequence shown here is derived from an EMBL/GenBank/DDBJ whole genome shotgun (WGS) entry which is preliminary data.</text>
</comment>
<sequence length="398" mass="45537">MVEKKNLEFRDHIPEDILLQILLRLPAKSLGRFVSVSKSWETIIRGRDFIRLFSSPSRFLLAFNSELKGYQENWSFFSRSTLVSPCEDPPCPPGFVAASRKVPIEEEEAPEFLTTTECQFKKLRYTKPSYVHGLIGFLYGDEQVVCNPTTGKSVTLPTVTVKPNEMIVRSFLGYDPVDARYKVLCLTNVNRFCEHQVFTLGSAQTQTGSWRMIQCSTPHSALGNNSVCIGGVLYYTASTSFNMKEPLLVGFDLRSETLEIASTFPEGIGSHKFHEAILINHHGKVALVTRGHVCKGYTFTLWVLEDAKKREWSKQVLCFPTHWTSRFHGDLEMVGASGLGEFEFLYAPIKFEELCVYFVDHKSNRMRRVQLQGNTKHKFRDFRQVFTFLHHVDSLMFT</sequence>
<keyword evidence="3" id="KW-1185">Reference proteome</keyword>
<dbReference type="PANTHER" id="PTHR31111">
    <property type="entry name" value="BNAA05G37150D PROTEIN-RELATED"/>
    <property type="match status" value="1"/>
</dbReference>